<sequence length="137" mass="15569">MRIKVETEVAAPPKEVWEAWVTPDQITKWNFAIEEWCCPSAEVDLRVGGKFKYRMEAKDGSVGFDFEGVFTKVVPQQSLHCELGDNRIVTIEFMQTANGTRVAETFDAEGENSAEQQRQGWQSILNNFKKHVEVQSG</sequence>
<dbReference type="InterPro" id="IPR023393">
    <property type="entry name" value="START-like_dom_sf"/>
</dbReference>
<feature type="domain" description="Activator of Hsp90 ATPase homologue 1/2-like C-terminal" evidence="2">
    <location>
        <begin position="10"/>
        <end position="133"/>
    </location>
</feature>
<dbReference type="Pfam" id="PF08327">
    <property type="entry name" value="AHSA1"/>
    <property type="match status" value="1"/>
</dbReference>
<proteinExistence type="inferred from homology"/>
<dbReference type="STRING" id="92487.SAMN02745130_00448"/>
<comment type="similarity">
    <text evidence="1">Belongs to the AHA1 family.</text>
</comment>
<gene>
    <name evidence="3" type="ORF">SAMN02745130_00448</name>
</gene>
<dbReference type="EMBL" id="FUYB01000002">
    <property type="protein sequence ID" value="SKA69351.1"/>
    <property type="molecule type" value="Genomic_DNA"/>
</dbReference>
<dbReference type="SUPFAM" id="SSF55961">
    <property type="entry name" value="Bet v1-like"/>
    <property type="match status" value="1"/>
</dbReference>
<dbReference type="CDD" id="cd08897">
    <property type="entry name" value="SRPBCC_CalC_Aha1-like_4"/>
    <property type="match status" value="1"/>
</dbReference>
<name>A0A1T4VXX5_9GAMM</name>
<protein>
    <submittedName>
        <fullName evidence="3">Uncharacterized conserved protein YndB, AHSA1/START domain</fullName>
    </submittedName>
</protein>
<reference evidence="3 4" key="1">
    <citation type="submission" date="2017-02" db="EMBL/GenBank/DDBJ databases">
        <authorList>
            <person name="Peterson S.W."/>
        </authorList>
    </citation>
    <scope>NUCLEOTIDE SEQUENCE [LARGE SCALE GENOMIC DNA]</scope>
    <source>
        <strain evidence="3 4">ATCC 49788</strain>
    </source>
</reference>
<keyword evidence="4" id="KW-1185">Reference proteome</keyword>
<dbReference type="InterPro" id="IPR013538">
    <property type="entry name" value="ASHA1/2-like_C"/>
</dbReference>
<organism evidence="3 4">
    <name type="scientific">Thiothrix eikelboomii</name>
    <dbReference type="NCBI Taxonomy" id="92487"/>
    <lineage>
        <taxon>Bacteria</taxon>
        <taxon>Pseudomonadati</taxon>
        <taxon>Pseudomonadota</taxon>
        <taxon>Gammaproteobacteria</taxon>
        <taxon>Thiotrichales</taxon>
        <taxon>Thiotrichaceae</taxon>
        <taxon>Thiothrix</taxon>
    </lineage>
</organism>
<evidence type="ECO:0000259" key="2">
    <source>
        <dbReference type="Pfam" id="PF08327"/>
    </source>
</evidence>
<dbReference type="RefSeq" id="WP_078921247.1">
    <property type="nucleotide sequence ID" value="NZ_FUYB01000002.1"/>
</dbReference>
<evidence type="ECO:0000313" key="3">
    <source>
        <dbReference type="EMBL" id="SKA69351.1"/>
    </source>
</evidence>
<evidence type="ECO:0000313" key="4">
    <source>
        <dbReference type="Proteomes" id="UP000190460"/>
    </source>
</evidence>
<dbReference type="AlphaFoldDB" id="A0A1T4VXX5"/>
<dbReference type="Gene3D" id="3.30.530.20">
    <property type="match status" value="1"/>
</dbReference>
<accession>A0A1T4VXX5</accession>
<evidence type="ECO:0000256" key="1">
    <source>
        <dbReference type="ARBA" id="ARBA00006817"/>
    </source>
</evidence>
<dbReference type="OrthoDB" id="2313602at2"/>
<dbReference type="Proteomes" id="UP000190460">
    <property type="component" value="Unassembled WGS sequence"/>
</dbReference>